<evidence type="ECO:0000313" key="1">
    <source>
        <dbReference type="EMBL" id="EGZ17141.1"/>
    </source>
</evidence>
<dbReference type="AlphaFoldDB" id="G4ZH92"/>
<protein>
    <submittedName>
        <fullName evidence="1">Uncharacterized protein</fullName>
    </submittedName>
</protein>
<accession>G4ZH92</accession>
<dbReference type="EMBL" id="JH159154">
    <property type="protein sequence ID" value="EGZ17141.1"/>
    <property type="molecule type" value="Genomic_DNA"/>
</dbReference>
<proteinExistence type="predicted"/>
<gene>
    <name evidence="1" type="ORF">PHYSODRAFT_500635</name>
</gene>
<reference evidence="1 2" key="1">
    <citation type="journal article" date="2006" name="Science">
        <title>Phytophthora genome sequences uncover evolutionary origins and mechanisms of pathogenesis.</title>
        <authorList>
            <person name="Tyler B.M."/>
            <person name="Tripathy S."/>
            <person name="Zhang X."/>
            <person name="Dehal P."/>
            <person name="Jiang R.H."/>
            <person name="Aerts A."/>
            <person name="Arredondo F.D."/>
            <person name="Baxter L."/>
            <person name="Bensasson D."/>
            <person name="Beynon J.L."/>
            <person name="Chapman J."/>
            <person name="Damasceno C.M."/>
            <person name="Dorrance A.E."/>
            <person name="Dou D."/>
            <person name="Dickerman A.W."/>
            <person name="Dubchak I.L."/>
            <person name="Garbelotto M."/>
            <person name="Gijzen M."/>
            <person name="Gordon S.G."/>
            <person name="Govers F."/>
            <person name="Grunwald N.J."/>
            <person name="Huang W."/>
            <person name="Ivors K.L."/>
            <person name="Jones R.W."/>
            <person name="Kamoun S."/>
            <person name="Krampis K."/>
            <person name="Lamour K.H."/>
            <person name="Lee M.K."/>
            <person name="McDonald W.H."/>
            <person name="Medina M."/>
            <person name="Meijer H.J."/>
            <person name="Nordberg E.K."/>
            <person name="Maclean D.J."/>
            <person name="Ospina-Giraldo M.D."/>
            <person name="Morris P.F."/>
            <person name="Phuntumart V."/>
            <person name="Putnam N.H."/>
            <person name="Rash S."/>
            <person name="Rose J.K."/>
            <person name="Sakihama Y."/>
            <person name="Salamov A.A."/>
            <person name="Savidor A."/>
            <person name="Scheuring C.F."/>
            <person name="Smith B.M."/>
            <person name="Sobral B.W."/>
            <person name="Terry A."/>
            <person name="Torto-Alalibo T.A."/>
            <person name="Win J."/>
            <person name="Xu Z."/>
            <person name="Zhang H."/>
            <person name="Grigoriev I.V."/>
            <person name="Rokhsar D.S."/>
            <person name="Boore J.L."/>
        </authorList>
    </citation>
    <scope>NUCLEOTIDE SEQUENCE [LARGE SCALE GENOMIC DNA]</scope>
    <source>
        <strain evidence="1 2">P6497</strain>
    </source>
</reference>
<sequence>MIDLVDFDKSEANGTDEVAKDNEIVIESLAAQGLLRDTQRALVLESIKSDDLPMLTVTEANSSVSRLLHFMSQDSDNLLTLSERRTGRANLLILQRLLMKARDREREREATTDFTV</sequence>
<dbReference type="RefSeq" id="XP_009526199.1">
    <property type="nucleotide sequence ID" value="XM_009527904.1"/>
</dbReference>
<dbReference type="KEGG" id="psoj:PHYSODRAFT_500635"/>
<name>G4ZH92_PHYSP</name>
<keyword evidence="2" id="KW-1185">Reference proteome</keyword>
<organism evidence="1 2">
    <name type="scientific">Phytophthora sojae (strain P6497)</name>
    <name type="common">Soybean stem and root rot agent</name>
    <name type="synonym">Phytophthora megasperma f. sp. glycines</name>
    <dbReference type="NCBI Taxonomy" id="1094619"/>
    <lineage>
        <taxon>Eukaryota</taxon>
        <taxon>Sar</taxon>
        <taxon>Stramenopiles</taxon>
        <taxon>Oomycota</taxon>
        <taxon>Peronosporomycetes</taxon>
        <taxon>Peronosporales</taxon>
        <taxon>Peronosporaceae</taxon>
        <taxon>Phytophthora</taxon>
    </lineage>
</organism>
<evidence type="ECO:0000313" key="2">
    <source>
        <dbReference type="Proteomes" id="UP000002640"/>
    </source>
</evidence>
<dbReference type="InParanoid" id="G4ZH92"/>
<dbReference type="Proteomes" id="UP000002640">
    <property type="component" value="Unassembled WGS sequence"/>
</dbReference>
<dbReference type="GeneID" id="20657866"/>